<keyword evidence="2" id="KW-1185">Reference proteome</keyword>
<protein>
    <submittedName>
        <fullName evidence="1">Uncharacterized protein</fullName>
    </submittedName>
</protein>
<evidence type="ECO:0000313" key="1">
    <source>
        <dbReference type="EMBL" id="MCD7470437.1"/>
    </source>
</evidence>
<comment type="caution">
    <text evidence="1">The sequence shown here is derived from an EMBL/GenBank/DDBJ whole genome shotgun (WGS) entry which is preliminary data.</text>
</comment>
<evidence type="ECO:0000313" key="2">
    <source>
        <dbReference type="Proteomes" id="UP000823775"/>
    </source>
</evidence>
<organism evidence="1 2">
    <name type="scientific">Datura stramonium</name>
    <name type="common">Jimsonweed</name>
    <name type="synonym">Common thornapple</name>
    <dbReference type="NCBI Taxonomy" id="4076"/>
    <lineage>
        <taxon>Eukaryota</taxon>
        <taxon>Viridiplantae</taxon>
        <taxon>Streptophyta</taxon>
        <taxon>Embryophyta</taxon>
        <taxon>Tracheophyta</taxon>
        <taxon>Spermatophyta</taxon>
        <taxon>Magnoliopsida</taxon>
        <taxon>eudicotyledons</taxon>
        <taxon>Gunneridae</taxon>
        <taxon>Pentapetalae</taxon>
        <taxon>asterids</taxon>
        <taxon>lamiids</taxon>
        <taxon>Solanales</taxon>
        <taxon>Solanaceae</taxon>
        <taxon>Solanoideae</taxon>
        <taxon>Datureae</taxon>
        <taxon>Datura</taxon>
    </lineage>
</organism>
<proteinExistence type="predicted"/>
<sequence>MAAGGHLQEIVPNVVWIRQKFQRDVADDTRVEYGNFGELKMDWDLPMTPRIDRIKQCATVARVEEEIDKIWKAQNRGSATAPLPRET</sequence>
<gene>
    <name evidence="1" type="ORF">HAX54_010317</name>
</gene>
<accession>A0ABS8TG19</accession>
<reference evidence="1 2" key="1">
    <citation type="journal article" date="2021" name="BMC Genomics">
        <title>Datura genome reveals duplications of psychoactive alkaloid biosynthetic genes and high mutation rate following tissue culture.</title>
        <authorList>
            <person name="Rajewski A."/>
            <person name="Carter-House D."/>
            <person name="Stajich J."/>
            <person name="Litt A."/>
        </authorList>
    </citation>
    <scope>NUCLEOTIDE SEQUENCE [LARGE SCALE GENOMIC DNA]</scope>
    <source>
        <strain evidence="1">AR-01</strain>
    </source>
</reference>
<dbReference type="EMBL" id="JACEIK010001568">
    <property type="protein sequence ID" value="MCD7470437.1"/>
    <property type="molecule type" value="Genomic_DNA"/>
</dbReference>
<dbReference type="Proteomes" id="UP000823775">
    <property type="component" value="Unassembled WGS sequence"/>
</dbReference>
<name>A0ABS8TG19_DATST</name>